<dbReference type="CDD" id="cd00160">
    <property type="entry name" value="RhoGEF"/>
    <property type="match status" value="1"/>
</dbReference>
<keyword evidence="1 2" id="KW-0728">SH3 domain</keyword>
<protein>
    <submittedName>
        <fullName evidence="6">Uncharacterized protein</fullName>
    </submittedName>
</protein>
<feature type="compositionally biased region" description="Basic residues" evidence="3">
    <location>
        <begin position="559"/>
        <end position="583"/>
    </location>
</feature>
<feature type="domain" description="SH3" evidence="4">
    <location>
        <begin position="1328"/>
        <end position="1389"/>
    </location>
</feature>
<dbReference type="InterPro" id="IPR000219">
    <property type="entry name" value="DH_dom"/>
</dbReference>
<dbReference type="SUPFAM" id="SSF50729">
    <property type="entry name" value="PH domain-like"/>
    <property type="match status" value="1"/>
</dbReference>
<proteinExistence type="predicted"/>
<sequence length="1423" mass="160005">MQLQRTPSVANSDNNNHYDKLLLNNIACKTMGSRTINSTVLHNRSFLHGDTVVVSDDKHNNKNTIDSLALRRASLPLQLVPNDIVCIDNNTDFISDDNDSSVYDSSTSIVSQLDSKELESTKDNDVEERISTESVESAVDTNTNKADIDFKDDVHYKDGDDSWENKTETKLDHKFTITRPKRYCPSSKFGSNSSKKRFIVKPRWIFTRTVLHYVPKHKPGVRRWSWLENVDDNSMQIINHKEKCATLTLINDKRKNSLIKMGDDDEFICKRSSSAETLVGENIKEPDTNFNKRQTTVSIIGSSRRNSDEHLAKTNNESAVYSSKLQANTSFLWSRIAKCSGNDNNNMKLEKLERVELCNYDDDDDEYDDVGSPSPYVLDDTYDDVGVPELRVNGSVNNEDEQVYDDVMLVRDPLPAKVPTIEKENSGSSCSSSGSGNEHDKNADKVSANKTQVVTGRNFKEIEKEEYEEEHDLIYMRNDYSTVDEDADDEVTVYDDVGVVLCESRVNSIYAGSINISQLDPSKESEWEDLDENSSINGLSKNLRALLRNASDNQNAWSNKKKSGQRRTRKVRRQRSKASRKNSARSTNRVSRPSTVSGKMRSGLKTLSRRPNTQVAVSLGTGSVLIVGPTASGEDTNPQTWRDCGPTNLKDVNHLKCTTLDQLNSTTTCTSSSTTTTTNSKGTNNAQGLVQLRTVESEDGDEALVDIQETSCYVLEDTGSDDSNYETLYSFEPYESNQVDPINSGSQLFNSSDDKSNKNLTVDLTDESTRERINLGAPLRPVPPPPRESSLTGTFGKRMKMLKRTWSITKGSLGRMRRRTSGSTETDSNTDDFNTKSSQVFNFKKHFQRSSAAMSTFYLDNDNATSVRNNNNNNNNSASTSTSCDDIYENSNWINANYSKRDGNAVDDYNILSEEPLYQFYAASTFRGAFQSDSDSYGDAEDSLPSASELGKPGCRTLWCQTPQVIKSGLLEQLTSDEKKLQEAKFEIITSEASYLNSLRVLVNEFLINHELVYEALSATDREKLFGSVPSVLIASERLLAELESVWRADPMLKGLPEVLLKHAERCSKIYTDYCSNQVSIDLTLKELRSKKSSKFVETVTRIESHPACQSLSLHSFLMLPMQRVTRLPLLADAVLSKLSTEHEERLDWEKVLSVLGRVVTECNEGARVAGRQIEMASLAKKIEYTTKVPSIDLRDRYLVRSGPVTQILAKPGTEYVLTFRKKFHKTPLYLLLLTDHLLIAKLKSNNQDEVYSVIDSCKRSLIALEKVPDDSPFAGRHAMILTLLDNYCSRHVEYILSCQNSTERERWLDAVSPPKPNLVGETLYETWDCPQVMALYSYTPVQPDELSLQPGDVINVLRKMADGWNLGEKLVGGEQGWFPGNYTKEVASEHVRAKNLRQRHRLLALSESLLQQYANQSVCINR</sequence>
<feature type="region of interest" description="Disordered" evidence="3">
    <location>
        <begin position="550"/>
        <end position="615"/>
    </location>
</feature>
<dbReference type="Gene3D" id="2.30.30.40">
    <property type="entry name" value="SH3 Domains"/>
    <property type="match status" value="1"/>
</dbReference>
<evidence type="ECO:0000313" key="7">
    <source>
        <dbReference type="Proteomes" id="UP000826195"/>
    </source>
</evidence>
<dbReference type="Pfam" id="PF00018">
    <property type="entry name" value="SH3_1"/>
    <property type="match status" value="1"/>
</dbReference>
<dbReference type="SMART" id="SM00326">
    <property type="entry name" value="SH3"/>
    <property type="match status" value="1"/>
</dbReference>
<dbReference type="EMBL" id="JAHXZJ010000001">
    <property type="protein sequence ID" value="KAH0566807.1"/>
    <property type="molecule type" value="Genomic_DNA"/>
</dbReference>
<evidence type="ECO:0000256" key="1">
    <source>
        <dbReference type="ARBA" id="ARBA00022443"/>
    </source>
</evidence>
<dbReference type="PANTHER" id="PTHR12845">
    <property type="entry name" value="GUANINE NUCLEOTIDE EXCHANGE FACTOR"/>
    <property type="match status" value="1"/>
</dbReference>
<comment type="caution">
    <text evidence="6">The sequence shown here is derived from an EMBL/GenBank/DDBJ whole genome shotgun (WGS) entry which is preliminary data.</text>
</comment>
<evidence type="ECO:0000259" key="4">
    <source>
        <dbReference type="PROSITE" id="PS50002"/>
    </source>
</evidence>
<dbReference type="InterPro" id="IPR001452">
    <property type="entry name" value="SH3_domain"/>
</dbReference>
<gene>
    <name evidence="6" type="ORF">KQX54_004446</name>
</gene>
<dbReference type="SUPFAM" id="SSF50044">
    <property type="entry name" value="SH3-domain"/>
    <property type="match status" value="1"/>
</dbReference>
<dbReference type="InterPro" id="IPR011993">
    <property type="entry name" value="PH-like_dom_sf"/>
</dbReference>
<dbReference type="PROSITE" id="PS50010">
    <property type="entry name" value="DH_2"/>
    <property type="match status" value="1"/>
</dbReference>
<keyword evidence="7" id="KW-1185">Reference proteome</keyword>
<dbReference type="Proteomes" id="UP000826195">
    <property type="component" value="Unassembled WGS sequence"/>
</dbReference>
<feature type="region of interest" description="Disordered" evidence="3">
    <location>
        <begin position="417"/>
        <end position="447"/>
    </location>
</feature>
<reference evidence="6 7" key="1">
    <citation type="journal article" date="2021" name="J. Hered.">
        <title>A chromosome-level genome assembly of the parasitoid wasp, Cotesia glomerata (Hymenoptera: Braconidae).</title>
        <authorList>
            <person name="Pinto B.J."/>
            <person name="Weis J.J."/>
            <person name="Gamble T."/>
            <person name="Ode P.J."/>
            <person name="Paul R."/>
            <person name="Zaspel J.M."/>
        </authorList>
    </citation>
    <scope>NUCLEOTIDE SEQUENCE [LARGE SCALE GENOMIC DNA]</scope>
    <source>
        <strain evidence="6">CgM1</strain>
    </source>
</reference>
<dbReference type="Gene3D" id="2.30.29.30">
    <property type="entry name" value="Pleckstrin-homology domain (PH domain)/Phosphotyrosine-binding domain (PTB)"/>
    <property type="match status" value="1"/>
</dbReference>
<dbReference type="PANTHER" id="PTHR12845:SF5">
    <property type="entry name" value="EPHEXIN, ISOFORM D"/>
    <property type="match status" value="1"/>
</dbReference>
<feature type="domain" description="DH" evidence="5">
    <location>
        <begin position="980"/>
        <end position="1166"/>
    </location>
</feature>
<evidence type="ECO:0000256" key="2">
    <source>
        <dbReference type="PROSITE-ProRule" id="PRU00192"/>
    </source>
</evidence>
<dbReference type="GO" id="GO:0005085">
    <property type="term" value="F:guanyl-nucleotide exchange factor activity"/>
    <property type="evidence" value="ECO:0007669"/>
    <property type="project" value="InterPro"/>
</dbReference>
<dbReference type="InterPro" id="IPR047271">
    <property type="entry name" value="Ephexin-like"/>
</dbReference>
<name>A0AAV7J4R0_COTGL</name>
<dbReference type="Pfam" id="PF00621">
    <property type="entry name" value="RhoGEF"/>
    <property type="match status" value="1"/>
</dbReference>
<accession>A0AAV7J4R0</accession>
<dbReference type="CDD" id="cd11793">
    <property type="entry name" value="SH3_ephexin1_like"/>
    <property type="match status" value="1"/>
</dbReference>
<feature type="compositionally biased region" description="Polar residues" evidence="3">
    <location>
        <begin position="587"/>
        <end position="597"/>
    </location>
</feature>
<dbReference type="Gene3D" id="1.20.900.10">
    <property type="entry name" value="Dbl homology (DH) domain"/>
    <property type="match status" value="1"/>
</dbReference>
<dbReference type="PRINTS" id="PR00452">
    <property type="entry name" value="SH3DOMAIN"/>
</dbReference>
<evidence type="ECO:0000259" key="5">
    <source>
        <dbReference type="PROSITE" id="PS50010"/>
    </source>
</evidence>
<feature type="compositionally biased region" description="Low complexity" evidence="3">
    <location>
        <begin position="426"/>
        <end position="436"/>
    </location>
</feature>
<dbReference type="PROSITE" id="PS50002">
    <property type="entry name" value="SH3"/>
    <property type="match status" value="1"/>
</dbReference>
<evidence type="ECO:0000256" key="3">
    <source>
        <dbReference type="SAM" id="MobiDB-lite"/>
    </source>
</evidence>
<evidence type="ECO:0000313" key="6">
    <source>
        <dbReference type="EMBL" id="KAH0566807.1"/>
    </source>
</evidence>
<feature type="compositionally biased region" description="Polar residues" evidence="3">
    <location>
        <begin position="821"/>
        <end position="835"/>
    </location>
</feature>
<dbReference type="SMART" id="SM00325">
    <property type="entry name" value="RhoGEF"/>
    <property type="match status" value="1"/>
</dbReference>
<dbReference type="InterPro" id="IPR036028">
    <property type="entry name" value="SH3-like_dom_sf"/>
</dbReference>
<dbReference type="SUPFAM" id="SSF48065">
    <property type="entry name" value="DBL homology domain (DH-domain)"/>
    <property type="match status" value="1"/>
</dbReference>
<dbReference type="InterPro" id="IPR035899">
    <property type="entry name" value="DBL_dom_sf"/>
</dbReference>
<feature type="region of interest" description="Disordered" evidence="3">
    <location>
        <begin position="812"/>
        <end position="835"/>
    </location>
</feature>
<organism evidence="6 7">
    <name type="scientific">Cotesia glomerata</name>
    <name type="common">Lepidopteran parasitic wasp</name>
    <name type="synonym">Apanteles glomeratus</name>
    <dbReference type="NCBI Taxonomy" id="32391"/>
    <lineage>
        <taxon>Eukaryota</taxon>
        <taxon>Metazoa</taxon>
        <taxon>Ecdysozoa</taxon>
        <taxon>Arthropoda</taxon>
        <taxon>Hexapoda</taxon>
        <taxon>Insecta</taxon>
        <taxon>Pterygota</taxon>
        <taxon>Neoptera</taxon>
        <taxon>Endopterygota</taxon>
        <taxon>Hymenoptera</taxon>
        <taxon>Apocrita</taxon>
        <taxon>Ichneumonoidea</taxon>
        <taxon>Braconidae</taxon>
        <taxon>Microgastrinae</taxon>
        <taxon>Cotesia</taxon>
    </lineage>
</organism>